<dbReference type="AlphaFoldDB" id="A0A7Y9EVQ4"/>
<dbReference type="RefSeq" id="WP_179431901.1">
    <property type="nucleotide sequence ID" value="NZ_BAABLC010000001.1"/>
</dbReference>
<dbReference type="InterPro" id="IPR025420">
    <property type="entry name" value="DUF4143"/>
</dbReference>
<evidence type="ECO:0000259" key="2">
    <source>
        <dbReference type="Pfam" id="PF13635"/>
    </source>
</evidence>
<name>A0A7Y9EVQ4_9MICO</name>
<dbReference type="EMBL" id="JACCBH010000001">
    <property type="protein sequence ID" value="NYD53960.1"/>
    <property type="molecule type" value="Genomic_DNA"/>
</dbReference>
<dbReference type="Pfam" id="PF13173">
    <property type="entry name" value="AAA_14"/>
    <property type="match status" value="1"/>
</dbReference>
<dbReference type="Proteomes" id="UP000552045">
    <property type="component" value="Unassembled WGS sequence"/>
</dbReference>
<dbReference type="PANTHER" id="PTHR43566">
    <property type="entry name" value="CONSERVED PROTEIN"/>
    <property type="match status" value="1"/>
</dbReference>
<accession>A0A7Y9EVQ4</accession>
<evidence type="ECO:0008006" key="5">
    <source>
        <dbReference type="Google" id="ProtNLM"/>
    </source>
</evidence>
<sequence length="422" mass="46177">MSAYRRRVIDDELDEVFPALAAISLDGPKGVGKTATASRRAATVVALDRPEQIEEFSADPTLVERAPKPLVIDEWQRLPQTWDLVRRAVDRDSSGGQFLLAGSAAPVSSPTHSGAGRITRLRMRPLALAERIEHTPTVSLRALLEGDASVTGETDWTLPDYVREIVSSGFPGIRNLPARARRLALDGYVTRVVERDMVEQGYRVRAPAALRAWLRAYAGATSSTASYTSILDAATVGDSDKPSKPTTIAYRDVLSQLWLLDPVEAWRPFGVDLGRVSKASKHHLADPALAARLMDLDESALLAIRAHEMIGPQQGAALGRLFEGLVTLSMQTYVQSAEARLSHFRDQKGTHEIDLIAERGQRVLAMEVKLAATVSDADVRHLKWLRERMGDRLVDAIVVTTGNRAYRRSDGVAVVPFALLGP</sequence>
<dbReference type="PANTHER" id="PTHR43566:SF2">
    <property type="entry name" value="DUF4143 DOMAIN-CONTAINING PROTEIN"/>
    <property type="match status" value="1"/>
</dbReference>
<dbReference type="InterPro" id="IPR027417">
    <property type="entry name" value="P-loop_NTPase"/>
</dbReference>
<feature type="domain" description="DUF4143" evidence="2">
    <location>
        <begin position="195"/>
        <end position="370"/>
    </location>
</feature>
<dbReference type="Pfam" id="PF13635">
    <property type="entry name" value="DUF4143"/>
    <property type="match status" value="1"/>
</dbReference>
<comment type="caution">
    <text evidence="3">The sequence shown here is derived from an EMBL/GenBank/DDBJ whole genome shotgun (WGS) entry which is preliminary data.</text>
</comment>
<evidence type="ECO:0000259" key="1">
    <source>
        <dbReference type="Pfam" id="PF13173"/>
    </source>
</evidence>
<reference evidence="3 4" key="1">
    <citation type="submission" date="2020-07" db="EMBL/GenBank/DDBJ databases">
        <title>Sequencing the genomes of 1000 actinobacteria strains.</title>
        <authorList>
            <person name="Klenk H.-P."/>
        </authorList>
    </citation>
    <scope>NUCLEOTIDE SEQUENCE [LARGE SCALE GENOMIC DNA]</scope>
    <source>
        <strain evidence="3 4">DSM 22185</strain>
    </source>
</reference>
<dbReference type="SUPFAM" id="SSF52540">
    <property type="entry name" value="P-loop containing nucleoside triphosphate hydrolases"/>
    <property type="match status" value="1"/>
</dbReference>
<keyword evidence="4" id="KW-1185">Reference proteome</keyword>
<feature type="domain" description="AAA" evidence="1">
    <location>
        <begin position="22"/>
        <end position="130"/>
    </location>
</feature>
<evidence type="ECO:0000313" key="3">
    <source>
        <dbReference type="EMBL" id="NYD53960.1"/>
    </source>
</evidence>
<protein>
    <recommendedName>
        <fullName evidence="5">ATP-binding protein</fullName>
    </recommendedName>
</protein>
<organism evidence="3 4">
    <name type="scientific">Microbacterium pseudoresistens</name>
    <dbReference type="NCBI Taxonomy" id="640634"/>
    <lineage>
        <taxon>Bacteria</taxon>
        <taxon>Bacillati</taxon>
        <taxon>Actinomycetota</taxon>
        <taxon>Actinomycetes</taxon>
        <taxon>Micrococcales</taxon>
        <taxon>Microbacteriaceae</taxon>
        <taxon>Microbacterium</taxon>
    </lineage>
</organism>
<evidence type="ECO:0000313" key="4">
    <source>
        <dbReference type="Proteomes" id="UP000552045"/>
    </source>
</evidence>
<gene>
    <name evidence="3" type="ORF">BKA02_001015</name>
</gene>
<dbReference type="InterPro" id="IPR041682">
    <property type="entry name" value="AAA_14"/>
</dbReference>
<proteinExistence type="predicted"/>